<gene>
    <name evidence="1" type="ORF">LMANV2_740005</name>
</gene>
<evidence type="ECO:0000313" key="1">
    <source>
        <dbReference type="EMBL" id="SOR63578.1"/>
    </source>
</evidence>
<comment type="caution">
    <text evidence="1">The sequence shown here is derived from an EMBL/GenBank/DDBJ whole genome shotgun (WGS) entry which is preliminary data.</text>
</comment>
<proteinExistence type="predicted"/>
<name>A0AAQ1P130_LEPIR</name>
<accession>A0AAQ1P130</accession>
<protein>
    <submittedName>
        <fullName evidence="1">Uncharacterized protein</fullName>
    </submittedName>
</protein>
<dbReference type="Proteomes" id="UP000234460">
    <property type="component" value="Chromosome LMANV2"/>
</dbReference>
<dbReference type="AlphaFoldDB" id="A0AAQ1P130"/>
<evidence type="ECO:0000313" key="2">
    <source>
        <dbReference type="Proteomes" id="UP000234460"/>
    </source>
</evidence>
<dbReference type="EMBL" id="OEJX01000072">
    <property type="protein sequence ID" value="SOR63578.1"/>
    <property type="molecule type" value="Genomic_DNA"/>
</dbReference>
<sequence length="43" mass="5201">MKLQRMPLDIQGVVTLSFLFAQIFNCRNSRYLPFRKRNNLHSF</sequence>
<organism evidence="1 2">
    <name type="scientific">Leptospira interrogans serovar Manilae</name>
    <dbReference type="NCBI Taxonomy" id="214675"/>
    <lineage>
        <taxon>Bacteria</taxon>
        <taxon>Pseudomonadati</taxon>
        <taxon>Spirochaetota</taxon>
        <taxon>Spirochaetia</taxon>
        <taxon>Leptospirales</taxon>
        <taxon>Leptospiraceae</taxon>
        <taxon>Leptospira</taxon>
    </lineage>
</organism>
<reference evidence="1 2" key="1">
    <citation type="submission" date="2017-11" db="EMBL/GenBank/DDBJ databases">
        <authorList>
            <person name="Lechat P."/>
        </authorList>
    </citation>
    <scope>NUCLEOTIDE SEQUENCE [LARGE SCALE GENOMIC DNA]</scope>
    <source>
        <strain evidence="1">L495</strain>
    </source>
</reference>